<sequence length="456" mass="54768">MNERLKSKSDQFTIKECNVSTEQKLQNANKNFSLKLVSVSTIVYPIGIYKNHYLRNEGRISMLTNSLKLTQTNLDSEKEKLSKERRIWKKEIDEISDKYNLKCNQTNVQRSFENLELIKLQIENQQLKSHLIQLREKDRSFKSNDDYDYKQPIPKKIKNNICDFPSNKSFYAKVGLNDRKIKRKSCNDFDQESVDKFKNVSLFFHFDENLYFSKFFYSCRHKLCCFCHFMRKHFNLESIKKIGVSEFKQNKENSNLIYCIMHYIDIVHDNLTDDEILYYPLSQDCYNSFIDNILIALDYCVDVDSFFDISTFNEILRVSRKHTKRTIFLLQLLNCISIKMAYCESYSILLKEILNIYREMLTQFDVECLEITKKFILLVNCIIENEDLFKYLYCMWNIFCTHFVKLYSKLNGNDSLIYEFLSTFCRIYTNYTEFFKLNDQNCECKLKVVFYYKKMI</sequence>
<keyword evidence="3" id="KW-1185">Reference proteome</keyword>
<reference evidence="2 3" key="1">
    <citation type="submission" date="2016-04" db="EMBL/GenBank/DDBJ databases">
        <title>The genome of Intoshia linei affirms orthonectids as highly simplified spiralians.</title>
        <authorList>
            <person name="Mikhailov K.V."/>
            <person name="Slusarev G.S."/>
            <person name="Nikitin M.A."/>
            <person name="Logacheva M.D."/>
            <person name="Penin A."/>
            <person name="Aleoshin V."/>
            <person name="Panchin Y.V."/>
        </authorList>
    </citation>
    <scope>NUCLEOTIDE SEQUENCE [LARGE SCALE GENOMIC DNA]</scope>
    <source>
        <strain evidence="2">Intl2013</strain>
        <tissue evidence="2">Whole animal</tissue>
    </source>
</reference>
<evidence type="ECO:0000313" key="3">
    <source>
        <dbReference type="Proteomes" id="UP000078046"/>
    </source>
</evidence>
<evidence type="ECO:0000313" key="2">
    <source>
        <dbReference type="EMBL" id="OAF65057.1"/>
    </source>
</evidence>
<keyword evidence="1" id="KW-0175">Coiled coil</keyword>
<proteinExistence type="predicted"/>
<accession>A0A177ASR1</accession>
<feature type="non-terminal residue" evidence="2">
    <location>
        <position position="456"/>
    </location>
</feature>
<dbReference type="AlphaFoldDB" id="A0A177ASR1"/>
<organism evidence="2 3">
    <name type="scientific">Intoshia linei</name>
    <dbReference type="NCBI Taxonomy" id="1819745"/>
    <lineage>
        <taxon>Eukaryota</taxon>
        <taxon>Metazoa</taxon>
        <taxon>Spiralia</taxon>
        <taxon>Lophotrochozoa</taxon>
        <taxon>Mesozoa</taxon>
        <taxon>Orthonectida</taxon>
        <taxon>Rhopaluridae</taxon>
        <taxon>Intoshia</taxon>
    </lineage>
</organism>
<dbReference type="EMBL" id="LWCA01001468">
    <property type="protein sequence ID" value="OAF65057.1"/>
    <property type="molecule type" value="Genomic_DNA"/>
</dbReference>
<comment type="caution">
    <text evidence="2">The sequence shown here is derived from an EMBL/GenBank/DDBJ whole genome shotgun (WGS) entry which is preliminary data.</text>
</comment>
<name>A0A177ASR1_9BILA</name>
<evidence type="ECO:0000256" key="1">
    <source>
        <dbReference type="SAM" id="Coils"/>
    </source>
</evidence>
<dbReference type="Proteomes" id="UP000078046">
    <property type="component" value="Unassembled WGS sequence"/>
</dbReference>
<feature type="coiled-coil region" evidence="1">
    <location>
        <begin position="78"/>
        <end position="137"/>
    </location>
</feature>
<gene>
    <name evidence="2" type="ORF">A3Q56_07231</name>
</gene>
<protein>
    <submittedName>
        <fullName evidence="2">Uncharacterized protein</fullName>
    </submittedName>
</protein>